<dbReference type="SMART" id="SM00248">
    <property type="entry name" value="ANK"/>
    <property type="match status" value="14"/>
</dbReference>
<dbReference type="Pfam" id="PF12796">
    <property type="entry name" value="Ank_2"/>
    <property type="match status" value="5"/>
</dbReference>
<feature type="compositionally biased region" description="Basic and acidic residues" evidence="10">
    <location>
        <begin position="12"/>
        <end position="26"/>
    </location>
</feature>
<proteinExistence type="predicted"/>
<comment type="subcellular location">
    <subcellularLocation>
        <location evidence="1">Target cell membrane</location>
    </subcellularLocation>
</comment>
<keyword evidence="8" id="KW-1053">Target membrane</keyword>
<dbReference type="GO" id="GO:0006887">
    <property type="term" value="P:exocytosis"/>
    <property type="evidence" value="ECO:0007669"/>
    <property type="project" value="UniProtKB-KW"/>
</dbReference>
<dbReference type="PROSITE" id="PS50297">
    <property type="entry name" value="ANK_REP_REGION"/>
    <property type="match status" value="10"/>
</dbReference>
<keyword evidence="12" id="KW-1185">Reference proteome</keyword>
<evidence type="ECO:0000256" key="9">
    <source>
        <dbReference type="PROSITE-ProRule" id="PRU00023"/>
    </source>
</evidence>
<accession>A0A087UI60</accession>
<name>A0A087UI60_STEMI</name>
<dbReference type="GO" id="GO:0045087">
    <property type="term" value="P:innate immune response"/>
    <property type="evidence" value="ECO:0007669"/>
    <property type="project" value="TreeGrafter"/>
</dbReference>
<feature type="repeat" description="ANK" evidence="9">
    <location>
        <begin position="387"/>
        <end position="419"/>
    </location>
</feature>
<feature type="repeat" description="ANK" evidence="9">
    <location>
        <begin position="550"/>
        <end position="582"/>
    </location>
</feature>
<reference evidence="11 12" key="1">
    <citation type="submission" date="2013-11" db="EMBL/GenBank/DDBJ databases">
        <title>Genome sequencing of Stegodyphus mimosarum.</title>
        <authorList>
            <person name="Bechsgaard J."/>
        </authorList>
    </citation>
    <scope>NUCLEOTIDE SEQUENCE [LARGE SCALE GENOMIC DNA]</scope>
</reference>
<evidence type="ECO:0000256" key="7">
    <source>
        <dbReference type="ARBA" id="ARBA00023043"/>
    </source>
</evidence>
<keyword evidence="3" id="KW-1052">Target cell membrane</keyword>
<dbReference type="Pfam" id="PF00023">
    <property type="entry name" value="Ank"/>
    <property type="match status" value="2"/>
</dbReference>
<dbReference type="GO" id="GO:0005737">
    <property type="term" value="C:cytoplasm"/>
    <property type="evidence" value="ECO:0007669"/>
    <property type="project" value="TreeGrafter"/>
</dbReference>
<dbReference type="InterPro" id="IPR002110">
    <property type="entry name" value="Ankyrin_rpt"/>
</dbReference>
<feature type="repeat" description="ANK" evidence="9">
    <location>
        <begin position="420"/>
        <end position="452"/>
    </location>
</feature>
<evidence type="ECO:0000313" key="12">
    <source>
        <dbReference type="Proteomes" id="UP000054359"/>
    </source>
</evidence>
<evidence type="ECO:0000256" key="3">
    <source>
        <dbReference type="ARBA" id="ARBA00022537"/>
    </source>
</evidence>
<dbReference type="PRINTS" id="PR01415">
    <property type="entry name" value="ANKYRIN"/>
</dbReference>
<feature type="repeat" description="ANK" evidence="9">
    <location>
        <begin position="254"/>
        <end position="286"/>
    </location>
</feature>
<feature type="repeat" description="ANK" evidence="9">
    <location>
        <begin position="520"/>
        <end position="552"/>
    </location>
</feature>
<dbReference type="OMA" id="MWAVIYD"/>
<feature type="repeat" description="ANK" evidence="9">
    <location>
        <begin position="650"/>
        <end position="682"/>
    </location>
</feature>
<evidence type="ECO:0000313" key="11">
    <source>
        <dbReference type="EMBL" id="KFM77049.1"/>
    </source>
</evidence>
<evidence type="ECO:0000256" key="5">
    <source>
        <dbReference type="ARBA" id="ARBA00022737"/>
    </source>
</evidence>
<dbReference type="FunFam" id="1.25.40.20:FF:000014">
    <property type="entry name" value="ankyrin repeat domain-containing protein 17 isoform X2"/>
    <property type="match status" value="1"/>
</dbReference>
<dbReference type="EMBL" id="KK119906">
    <property type="protein sequence ID" value="KFM77049.1"/>
    <property type="molecule type" value="Genomic_DNA"/>
</dbReference>
<dbReference type="STRING" id="407821.A0A087UI60"/>
<keyword evidence="7 9" id="KW-0040">ANK repeat</keyword>
<sequence length="683" mass="73180">MQNVAHASNCDSPRDSEINEVGKDHSGSSSPLSGNISVERGPSVASLQAHFMAELSESDDDDVSEVESFILEQGECEEDRASSKFLLNTSELLNPSEMGFDVRTQCQLEALLEASGQFFENSQLETGYATNVRYPDSAENYKLSVVEAECIEMFAFTDGMYSNQEVLKTISSSVNCALDEAVAVLSRMRPCSLAEACSHGDINTVKKLLDEGRNVNEVTEDGESLLSLACSSGYYELAQLLLAMKANVEDRGLKDMTPLMEAANAGHLEIVKLLIQHGADVNAQTSQEKKLKGAKVKNQDINMKSQQEIHSTLPSIVCPEGNTPLMFACAAGHEAIVRVLLDAGARVEDHNENGHTPLMEAASAGHVEVAKLLVDRGASINTHSNEFKESALTLACYKGHLEMVRFLLEAGADREHKTDEMHTALMEASMDGHVEVARLLLDSGAQVNMPADSFESPLTLAACGGHVELAMLLLDRGANIEEVNDEGYTPLMEAAREGHEEMVALLLSQGADINAQTEETQETALTLACCGGFLEVTDFLIKAGADIELGASTPLMEAAQEGHLELVKYLISAGANVNAVTATGDSALTYACENGHTDVADVLLQAYAKLEHESEGGRTPLMKAARAGHLCTVQFLIAKGADVNKQTTNNDHNPLSLACAGGHLPIVEVLLAQGADPTHKLKV</sequence>
<dbReference type="PANTHER" id="PTHR23206">
    <property type="entry name" value="MASK PROTEIN"/>
    <property type="match status" value="1"/>
</dbReference>
<evidence type="ECO:0000256" key="2">
    <source>
        <dbReference type="ARBA" id="ARBA00022483"/>
    </source>
</evidence>
<feature type="repeat" description="ANK" evidence="9">
    <location>
        <begin position="486"/>
        <end position="518"/>
    </location>
</feature>
<dbReference type="PROSITE" id="PS50088">
    <property type="entry name" value="ANK_REPEAT"/>
    <property type="match status" value="13"/>
</dbReference>
<feature type="non-terminal residue" evidence="11">
    <location>
        <position position="683"/>
    </location>
</feature>
<keyword evidence="6" id="KW-0638">Presynaptic neurotoxin</keyword>
<feature type="repeat" description="ANK" evidence="9">
    <location>
        <begin position="353"/>
        <end position="385"/>
    </location>
</feature>
<keyword evidence="8" id="KW-0472">Membrane</keyword>
<dbReference type="GO" id="GO:0044218">
    <property type="term" value="C:other organism cell membrane"/>
    <property type="evidence" value="ECO:0007669"/>
    <property type="project" value="UniProtKB-KW"/>
</dbReference>
<feature type="region of interest" description="Disordered" evidence="10">
    <location>
        <begin position="1"/>
        <end position="39"/>
    </location>
</feature>
<protein>
    <submittedName>
        <fullName evidence="11">Ankyrin repeat and KH domain-containing protein 1</fullName>
    </submittedName>
</protein>
<evidence type="ECO:0000256" key="1">
    <source>
        <dbReference type="ARBA" id="ARBA00004175"/>
    </source>
</evidence>
<dbReference type="PANTHER" id="PTHR23206:SF8">
    <property type="entry name" value="ANKYRIN REPEAT AND KH DOMAIN-CONTAINING 1"/>
    <property type="match status" value="1"/>
</dbReference>
<feature type="repeat" description="ANK" evidence="9">
    <location>
        <begin position="453"/>
        <end position="485"/>
    </location>
</feature>
<keyword evidence="5" id="KW-0677">Repeat</keyword>
<keyword evidence="6" id="KW-0800">Toxin</keyword>
<dbReference type="FunFam" id="1.25.40.20:FF:000131">
    <property type="entry name" value="ankyrin repeat domain-containing protein 17 isoform X1"/>
    <property type="match status" value="1"/>
</dbReference>
<feature type="repeat" description="ANK" evidence="9">
    <location>
        <begin position="320"/>
        <end position="352"/>
    </location>
</feature>
<dbReference type="OrthoDB" id="6415537at2759"/>
<feature type="repeat" description="ANK" evidence="9">
    <location>
        <begin position="221"/>
        <end position="253"/>
    </location>
</feature>
<evidence type="ECO:0000256" key="6">
    <source>
        <dbReference type="ARBA" id="ARBA00023028"/>
    </source>
</evidence>
<evidence type="ECO:0000256" key="8">
    <source>
        <dbReference type="ARBA" id="ARBA00023298"/>
    </source>
</evidence>
<dbReference type="InterPro" id="IPR036770">
    <property type="entry name" value="Ankyrin_rpt-contain_sf"/>
</dbReference>
<feature type="compositionally biased region" description="Polar residues" evidence="10">
    <location>
        <begin position="1"/>
        <end position="11"/>
    </location>
</feature>
<keyword evidence="4" id="KW-0528">Neurotoxin</keyword>
<organism evidence="11 12">
    <name type="scientific">Stegodyphus mimosarum</name>
    <name type="common">African social velvet spider</name>
    <dbReference type="NCBI Taxonomy" id="407821"/>
    <lineage>
        <taxon>Eukaryota</taxon>
        <taxon>Metazoa</taxon>
        <taxon>Ecdysozoa</taxon>
        <taxon>Arthropoda</taxon>
        <taxon>Chelicerata</taxon>
        <taxon>Arachnida</taxon>
        <taxon>Araneae</taxon>
        <taxon>Araneomorphae</taxon>
        <taxon>Entelegynae</taxon>
        <taxon>Eresoidea</taxon>
        <taxon>Eresidae</taxon>
        <taxon>Stegodyphus</taxon>
    </lineage>
</organism>
<feature type="compositionally biased region" description="Low complexity" evidence="10">
    <location>
        <begin position="27"/>
        <end position="37"/>
    </location>
</feature>
<gene>
    <name evidence="11" type="ORF">X975_02835</name>
</gene>
<dbReference type="FunFam" id="1.25.40.20:FF:000046">
    <property type="entry name" value="Ankyrin repeat and KH domain-containing protein 1"/>
    <property type="match status" value="1"/>
</dbReference>
<evidence type="ECO:0000256" key="4">
    <source>
        <dbReference type="ARBA" id="ARBA00022699"/>
    </source>
</evidence>
<keyword evidence="2" id="KW-0268">Exocytosis</keyword>
<dbReference type="InterPro" id="IPR051631">
    <property type="entry name" value="Ankyrin-KH/SAM_domain"/>
</dbReference>
<dbReference type="SUPFAM" id="SSF48403">
    <property type="entry name" value="Ankyrin repeat"/>
    <property type="match status" value="2"/>
</dbReference>
<dbReference type="Proteomes" id="UP000054359">
    <property type="component" value="Unassembled WGS sequence"/>
</dbReference>
<feature type="repeat" description="ANK" evidence="9">
    <location>
        <begin position="583"/>
        <end position="615"/>
    </location>
</feature>
<dbReference type="Gene3D" id="1.25.40.20">
    <property type="entry name" value="Ankyrin repeat-containing domain"/>
    <property type="match status" value="6"/>
</dbReference>
<feature type="repeat" description="ANK" evidence="9">
    <location>
        <begin position="616"/>
        <end position="648"/>
    </location>
</feature>
<dbReference type="GO" id="GO:0044231">
    <property type="term" value="C:host cell presynaptic membrane"/>
    <property type="evidence" value="ECO:0007669"/>
    <property type="project" value="UniProtKB-KW"/>
</dbReference>
<dbReference type="AlphaFoldDB" id="A0A087UI60"/>
<evidence type="ECO:0000256" key="10">
    <source>
        <dbReference type="SAM" id="MobiDB-lite"/>
    </source>
</evidence>